<keyword evidence="2" id="KW-0547">Nucleotide-binding</keyword>
<feature type="region of interest" description="Disordered" evidence="7">
    <location>
        <begin position="1"/>
        <end position="28"/>
    </location>
</feature>
<dbReference type="AlphaFoldDB" id="U6MVJ4"/>
<keyword evidence="4" id="KW-0067">ATP-binding</keyword>
<name>U6MVJ4_9EIME</name>
<keyword evidence="9" id="KW-1185">Reference proteome</keyword>
<dbReference type="Gene3D" id="3.30.420.40">
    <property type="match status" value="3"/>
</dbReference>
<reference evidence="8" key="1">
    <citation type="submission" date="2013-10" db="EMBL/GenBank/DDBJ databases">
        <title>Genomic analysis of the causative agents of coccidiosis in chickens.</title>
        <authorList>
            <person name="Reid A.J."/>
            <person name="Blake D."/>
            <person name="Billington K."/>
            <person name="Browne H."/>
            <person name="Dunn M."/>
            <person name="Hung S."/>
            <person name="Kawahara F."/>
            <person name="Miranda-Saavedra D."/>
            <person name="Mourier T."/>
            <person name="Nagra H."/>
            <person name="Otto T.D."/>
            <person name="Rawlings N."/>
            <person name="Sanchez A."/>
            <person name="Sanders M."/>
            <person name="Subramaniam C."/>
            <person name="Tay Y."/>
            <person name="Dear P."/>
            <person name="Doerig C."/>
            <person name="Gruber A."/>
            <person name="Parkinson J."/>
            <person name="Shirley M."/>
            <person name="Wan K.L."/>
            <person name="Berriman M."/>
            <person name="Tomley F."/>
            <person name="Pain A."/>
        </authorList>
    </citation>
    <scope>NUCLEOTIDE SEQUENCE [LARGE SCALE GENOMIC DNA]</scope>
    <source>
        <strain evidence="8">Houghton</strain>
    </source>
</reference>
<protein>
    <submittedName>
        <fullName evidence="8">Actin-like family protein ARP4a, putative</fullName>
    </submittedName>
</protein>
<evidence type="ECO:0000313" key="8">
    <source>
        <dbReference type="EMBL" id="CDJ68267.1"/>
    </source>
</evidence>
<feature type="region of interest" description="Disordered" evidence="7">
    <location>
        <begin position="243"/>
        <end position="269"/>
    </location>
</feature>
<dbReference type="PANTHER" id="PTHR11937">
    <property type="entry name" value="ACTIN"/>
    <property type="match status" value="1"/>
</dbReference>
<feature type="region of interest" description="Disordered" evidence="7">
    <location>
        <begin position="174"/>
        <end position="202"/>
    </location>
</feature>
<feature type="compositionally biased region" description="Basic and acidic residues" evidence="7">
    <location>
        <begin position="243"/>
        <end position="258"/>
    </location>
</feature>
<proteinExistence type="inferred from homology"/>
<evidence type="ECO:0000256" key="6">
    <source>
        <dbReference type="RuleBase" id="RU000487"/>
    </source>
</evidence>
<keyword evidence="3" id="KW-0378">Hydrolase</keyword>
<dbReference type="SMART" id="SM00268">
    <property type="entry name" value="ACTIN"/>
    <property type="match status" value="1"/>
</dbReference>
<evidence type="ECO:0000256" key="5">
    <source>
        <dbReference type="ARBA" id="ARBA00049360"/>
    </source>
</evidence>
<dbReference type="InterPro" id="IPR004000">
    <property type="entry name" value="Actin"/>
</dbReference>
<dbReference type="SUPFAM" id="SSF53067">
    <property type="entry name" value="Actin-like ATPase domain"/>
    <property type="match status" value="2"/>
</dbReference>
<feature type="compositionally biased region" description="Low complexity" evidence="7">
    <location>
        <begin position="315"/>
        <end position="324"/>
    </location>
</feature>
<evidence type="ECO:0000256" key="2">
    <source>
        <dbReference type="ARBA" id="ARBA00022741"/>
    </source>
</evidence>
<comment type="catalytic activity">
    <reaction evidence="5">
        <text>ATP + H2O = ADP + phosphate + H(+)</text>
        <dbReference type="Rhea" id="RHEA:13065"/>
        <dbReference type="ChEBI" id="CHEBI:15377"/>
        <dbReference type="ChEBI" id="CHEBI:15378"/>
        <dbReference type="ChEBI" id="CHEBI:30616"/>
        <dbReference type="ChEBI" id="CHEBI:43474"/>
        <dbReference type="ChEBI" id="CHEBI:456216"/>
    </reaction>
</comment>
<evidence type="ECO:0000256" key="4">
    <source>
        <dbReference type="ARBA" id="ARBA00022840"/>
    </source>
</evidence>
<dbReference type="GeneID" id="25475206"/>
<evidence type="ECO:0000256" key="1">
    <source>
        <dbReference type="ARBA" id="ARBA00006752"/>
    </source>
</evidence>
<dbReference type="FunFam" id="3.30.420.40:FF:000058">
    <property type="entry name" value="Putative actin-related protein 5"/>
    <property type="match status" value="1"/>
</dbReference>
<accession>U6MVJ4</accession>
<gene>
    <name evidence="8" type="ORF">ENH_00050580</name>
</gene>
<dbReference type="Proteomes" id="UP000030754">
    <property type="component" value="Unassembled WGS sequence"/>
</dbReference>
<dbReference type="InterPro" id="IPR043129">
    <property type="entry name" value="ATPase_NBD"/>
</dbReference>
<dbReference type="GO" id="GO:0016787">
    <property type="term" value="F:hydrolase activity"/>
    <property type="evidence" value="ECO:0007669"/>
    <property type="project" value="UniProtKB-KW"/>
</dbReference>
<feature type="region of interest" description="Disordered" evidence="7">
    <location>
        <begin position="305"/>
        <end position="324"/>
    </location>
</feature>
<evidence type="ECO:0000313" key="9">
    <source>
        <dbReference type="Proteomes" id="UP000030754"/>
    </source>
</evidence>
<dbReference type="GO" id="GO:0005524">
    <property type="term" value="F:ATP binding"/>
    <property type="evidence" value="ECO:0007669"/>
    <property type="project" value="UniProtKB-KW"/>
</dbReference>
<organism evidence="8 9">
    <name type="scientific">Eimeria necatrix</name>
    <dbReference type="NCBI Taxonomy" id="51315"/>
    <lineage>
        <taxon>Eukaryota</taxon>
        <taxon>Sar</taxon>
        <taxon>Alveolata</taxon>
        <taxon>Apicomplexa</taxon>
        <taxon>Conoidasida</taxon>
        <taxon>Coccidia</taxon>
        <taxon>Eucoccidiorida</taxon>
        <taxon>Eimeriorina</taxon>
        <taxon>Eimeriidae</taxon>
        <taxon>Eimeria</taxon>
    </lineage>
</organism>
<comment type="similarity">
    <text evidence="1 6">Belongs to the actin family.</text>
</comment>
<reference evidence="8" key="2">
    <citation type="submission" date="2013-10" db="EMBL/GenBank/DDBJ databases">
        <authorList>
            <person name="Aslett M."/>
        </authorList>
    </citation>
    <scope>NUCLEOTIDE SEQUENCE [LARGE SCALE GENOMIC DNA]</scope>
    <source>
        <strain evidence="8">Houghton</strain>
    </source>
</reference>
<dbReference type="PROSITE" id="PS00432">
    <property type="entry name" value="ACTINS_2"/>
    <property type="match status" value="1"/>
</dbReference>
<dbReference type="OrthoDB" id="346310at2759"/>
<dbReference type="VEuPathDB" id="ToxoDB:ENH_00050580"/>
<dbReference type="RefSeq" id="XP_013436734.1">
    <property type="nucleotide sequence ID" value="XM_013581280.1"/>
</dbReference>
<sequence>MSGLSASPPPASGAKGSKSTSNSSNNMKTPIGGEDVCAVVVQLGSSTVSVGYAQEDHPRIVADALVGRRKLRLQNKQQGDGLFCGECCCCRSQASLCAPPDTDIKDTQNQQHRRRNCLRWTRSSGVSPSVFYSRGPFIWPSGGNTCCSCQCSHQQIVFPVSLELQTPHTEIDPILASPKEKPAGATAGPALGGGVASSTGPVEESKKVALQLPLSQEHGLFRQLDRSAFSTAVRICIEGNVHESEASKRTVRPPETRRRQQQQQQQKAEEASYSQHSCSCCCTKREQRQQTAAGCNGVFQTAHQPEGSPKALNISLTNSSSSKSGSASVEAFGCSPFGGLGVWTHEHPVLVVEPTGTSAALRQSLAAAVFEDLQAPAAFFVPAAAAAAFSMGRSTALVVELGAAGGSVAAVVDGYTLHRSTKLFPIGGDFLDGQIELVLKRHLQQQQQQQHHVDELFLPLFSNRSSYNCSSRGSCSRSLLRLSTLALCRRLREACCVVREFGDANLPLSVTAVETQEKGAAHTLEDTYHFELPDGSVINCRAFRETIGEVLFRPAEALRALQQLQGISPAESSADLLQGFKGITEVVADCLYDCDVDLRRDLLSAVILTGGLSLTPGLASRFAAELDSETFPLTTAHSGLKSRVVFANSYAEKKSAAWLGGSILASLGTFQQMWISKQEYEEHGFGILDQRAL</sequence>
<dbReference type="InterPro" id="IPR004001">
    <property type="entry name" value="Actin_CS"/>
</dbReference>
<dbReference type="Gene3D" id="3.90.640.10">
    <property type="entry name" value="Actin, Chain A, domain 4"/>
    <property type="match status" value="1"/>
</dbReference>
<evidence type="ECO:0000256" key="3">
    <source>
        <dbReference type="ARBA" id="ARBA00022801"/>
    </source>
</evidence>
<dbReference type="EMBL" id="HG725520">
    <property type="protein sequence ID" value="CDJ68267.1"/>
    <property type="molecule type" value="Genomic_DNA"/>
</dbReference>
<dbReference type="Pfam" id="PF00022">
    <property type="entry name" value="Actin"/>
    <property type="match status" value="1"/>
</dbReference>
<evidence type="ECO:0000256" key="7">
    <source>
        <dbReference type="SAM" id="MobiDB-lite"/>
    </source>
</evidence>